<dbReference type="Pfam" id="PF24827">
    <property type="entry name" value="AstE_AspA_cat"/>
    <property type="match status" value="1"/>
</dbReference>
<dbReference type="Gene3D" id="3.40.630.10">
    <property type="entry name" value="Zn peptidases"/>
    <property type="match status" value="1"/>
</dbReference>
<dbReference type="GO" id="GO:0046872">
    <property type="term" value="F:metal ion binding"/>
    <property type="evidence" value="ECO:0007669"/>
    <property type="project" value="UniProtKB-KW"/>
</dbReference>
<dbReference type="GO" id="GO:0005634">
    <property type="term" value="C:nucleus"/>
    <property type="evidence" value="ECO:0007669"/>
    <property type="project" value="UniProtKB-SubCell"/>
</dbReference>
<dbReference type="GO" id="GO:0016788">
    <property type="term" value="F:hydrolase activity, acting on ester bonds"/>
    <property type="evidence" value="ECO:0007669"/>
    <property type="project" value="InterPro"/>
</dbReference>
<evidence type="ECO:0000256" key="3">
    <source>
        <dbReference type="ARBA" id="ARBA00006173"/>
    </source>
</evidence>
<keyword evidence="5 14" id="KW-0479">Metal-binding</keyword>
<dbReference type="RefSeq" id="XP_006265530.2">
    <property type="nucleotide sequence ID" value="XM_006265468.4"/>
</dbReference>
<proteinExistence type="inferred from homology"/>
<keyword evidence="6" id="KW-0378">Hydrolase</keyword>
<dbReference type="GO" id="GO:0005829">
    <property type="term" value="C:cytosol"/>
    <property type="evidence" value="ECO:0007669"/>
    <property type="project" value="TreeGrafter"/>
</dbReference>
<dbReference type="KEGG" id="amj:102566685"/>
<dbReference type="FunFam" id="2.20.25.160:FF:000001">
    <property type="entry name" value="Aspartoacylase"/>
    <property type="match status" value="1"/>
</dbReference>
<dbReference type="NCBIfam" id="NF002601">
    <property type="entry name" value="PRK02259.1"/>
    <property type="match status" value="1"/>
</dbReference>
<dbReference type="PIRSF" id="PIRSF018001">
    <property type="entry name" value="Aspartoacylase"/>
    <property type="match status" value="1"/>
</dbReference>
<feature type="binding site" evidence="14">
    <location>
        <position position="131"/>
    </location>
    <ligand>
        <name>Zn(2+)</name>
        <dbReference type="ChEBI" id="CHEBI:29105"/>
    </ligand>
</feature>
<dbReference type="InterPro" id="IPR050178">
    <property type="entry name" value="AspA/AstE_fam"/>
</dbReference>
<feature type="domain" description="AstE/AspA barrel-sandwich hybrid" evidence="15">
    <location>
        <begin position="234"/>
        <end position="313"/>
    </location>
</feature>
<evidence type="ECO:0000259" key="15">
    <source>
        <dbReference type="Pfam" id="PF04952"/>
    </source>
</evidence>
<dbReference type="PANTHER" id="PTHR15162:SF9">
    <property type="entry name" value="ASPARTOACYLASE"/>
    <property type="match status" value="1"/>
</dbReference>
<organism evidence="17 18">
    <name type="scientific">Alligator mississippiensis</name>
    <name type="common">American alligator</name>
    <dbReference type="NCBI Taxonomy" id="8496"/>
    <lineage>
        <taxon>Eukaryota</taxon>
        <taxon>Metazoa</taxon>
        <taxon>Chordata</taxon>
        <taxon>Craniata</taxon>
        <taxon>Vertebrata</taxon>
        <taxon>Euteleostomi</taxon>
        <taxon>Archelosauria</taxon>
        <taxon>Archosauria</taxon>
        <taxon>Crocodylia</taxon>
        <taxon>Alligatoridae</taxon>
        <taxon>Alligatorinae</taxon>
        <taxon>Alligator</taxon>
    </lineage>
</organism>
<evidence type="ECO:0000256" key="6">
    <source>
        <dbReference type="ARBA" id="ARBA00022801"/>
    </source>
</evidence>
<dbReference type="FunFam" id="3.40.630.10:FF:000025">
    <property type="entry name" value="aspartoacylase"/>
    <property type="match status" value="1"/>
</dbReference>
<comment type="caution">
    <text evidence="17">The sequence shown here is derived from an EMBL/GenBank/DDBJ whole genome shotgun (WGS) entry which is preliminary data.</text>
</comment>
<name>A0A151NAC1_ALLMI</name>
<dbReference type="HAMAP" id="MF_00704">
    <property type="entry name" value="Aspartoacylase"/>
    <property type="match status" value="1"/>
</dbReference>
<protein>
    <recommendedName>
        <fullName evidence="10">Aspartoacylase</fullName>
        <ecNumber evidence="9">3.5.1.15</ecNumber>
    </recommendedName>
    <alternativeName>
        <fullName evidence="11">Aminoacylase-2</fullName>
    </alternativeName>
</protein>
<evidence type="ECO:0000256" key="11">
    <source>
        <dbReference type="ARBA" id="ARBA00042829"/>
    </source>
</evidence>
<evidence type="ECO:0000259" key="16">
    <source>
        <dbReference type="Pfam" id="PF24827"/>
    </source>
</evidence>
<keyword evidence="18" id="KW-1185">Reference proteome</keyword>
<dbReference type="InterPro" id="IPR007036">
    <property type="entry name" value="Aste_AspA_hybrid_dom"/>
</dbReference>
<feature type="binding site" evidence="14">
    <location>
        <position position="36"/>
    </location>
    <ligand>
        <name>Zn(2+)</name>
        <dbReference type="ChEBI" id="CHEBI:29105"/>
    </ligand>
</feature>
<dbReference type="GO" id="GO:0019807">
    <property type="term" value="F:aspartoacylase activity"/>
    <property type="evidence" value="ECO:0007669"/>
    <property type="project" value="UniProtKB-EC"/>
</dbReference>
<evidence type="ECO:0000256" key="9">
    <source>
        <dbReference type="ARBA" id="ARBA00039016"/>
    </source>
</evidence>
<feature type="domain" description="Succinylglutamate desuccinylase/Aspartoacylase catalytic" evidence="16">
    <location>
        <begin position="26"/>
        <end position="220"/>
    </location>
</feature>
<dbReference type="AlphaFoldDB" id="A0A151NAC1"/>
<feature type="binding site" evidence="13">
    <location>
        <begin position="85"/>
        <end position="86"/>
    </location>
    <ligand>
        <name>substrate</name>
    </ligand>
</feature>
<evidence type="ECO:0000256" key="2">
    <source>
        <dbReference type="ARBA" id="ARBA00004496"/>
    </source>
</evidence>
<evidence type="ECO:0000256" key="14">
    <source>
        <dbReference type="PIRSR" id="PIRSR018001-3"/>
    </source>
</evidence>
<evidence type="ECO:0000256" key="8">
    <source>
        <dbReference type="ARBA" id="ARBA00023242"/>
    </source>
</evidence>
<comment type="similarity">
    <text evidence="3">Belongs to the AspA/AstE family. Aspartoacylase subfamily.</text>
</comment>
<dbReference type="EMBL" id="AKHW03003672">
    <property type="protein sequence ID" value="KYO33778.1"/>
    <property type="molecule type" value="Genomic_DNA"/>
</dbReference>
<evidence type="ECO:0000256" key="10">
    <source>
        <dbReference type="ARBA" id="ARBA00040105"/>
    </source>
</evidence>
<dbReference type="Gene3D" id="2.20.25.160">
    <property type="match status" value="1"/>
</dbReference>
<dbReference type="OrthoDB" id="8300214at2759"/>
<evidence type="ECO:0000313" key="18">
    <source>
        <dbReference type="Proteomes" id="UP000050525"/>
    </source>
</evidence>
<dbReference type="SUPFAM" id="SSF53187">
    <property type="entry name" value="Zn-dependent exopeptidases"/>
    <property type="match status" value="1"/>
</dbReference>
<comment type="cofactor">
    <cofactor evidence="14">
        <name>Zn(2+)</name>
        <dbReference type="ChEBI" id="CHEBI:29105"/>
    </cofactor>
    <text evidence="14">Binds 1 zinc ion per subunit.</text>
</comment>
<keyword evidence="7 14" id="KW-0862">Zinc</keyword>
<dbReference type="STRING" id="8496.A0A151NAC1"/>
<dbReference type="PANTHER" id="PTHR15162">
    <property type="entry name" value="ASPARTOACYLASE"/>
    <property type="match status" value="1"/>
</dbReference>
<dbReference type="Pfam" id="PF04952">
    <property type="entry name" value="AstE_AspA_hybrid"/>
    <property type="match status" value="1"/>
</dbReference>
<evidence type="ECO:0000313" key="17">
    <source>
        <dbReference type="EMBL" id="KYO33778.1"/>
    </source>
</evidence>
<keyword evidence="8" id="KW-0539">Nucleus</keyword>
<gene>
    <name evidence="17" type="primary">ASPA</name>
    <name evidence="17" type="ORF">Y1Q_0015315</name>
</gene>
<feature type="binding site" evidence="13">
    <location>
        <position position="193"/>
    </location>
    <ligand>
        <name>N-acetyl-L-aspartate</name>
        <dbReference type="ChEBI" id="CHEBI:16953"/>
    </ligand>
</feature>
<dbReference type="Proteomes" id="UP000050525">
    <property type="component" value="Unassembled WGS sequence"/>
</dbReference>
<evidence type="ECO:0000256" key="5">
    <source>
        <dbReference type="ARBA" id="ARBA00022723"/>
    </source>
</evidence>
<dbReference type="InterPro" id="IPR055438">
    <property type="entry name" value="AstE_AspA_cat"/>
</dbReference>
<feature type="binding site" evidence="13">
    <location>
        <begin position="179"/>
        <end position="183"/>
    </location>
    <ligand>
        <name>substrate</name>
    </ligand>
</feature>
<dbReference type="InterPro" id="IPR016708">
    <property type="entry name" value="Aspartoacylase"/>
</dbReference>
<dbReference type="GeneID" id="102566685"/>
<evidence type="ECO:0000256" key="4">
    <source>
        <dbReference type="ARBA" id="ARBA00022490"/>
    </source>
</evidence>
<evidence type="ECO:0000256" key="7">
    <source>
        <dbReference type="ARBA" id="ARBA00022833"/>
    </source>
</evidence>
<comment type="subcellular location">
    <subcellularLocation>
        <location evidence="2">Cytoplasm</location>
    </subcellularLocation>
    <subcellularLocation>
        <location evidence="1">Nucleus</location>
    </subcellularLocation>
</comment>
<evidence type="ECO:0000256" key="13">
    <source>
        <dbReference type="PIRSR" id="PIRSR018001-2"/>
    </source>
</evidence>
<sequence>MLNEFQQSLKLLNRMTSCSVVLGAPVRRVAIFGGTHGNELSGVFLVKHWQKNGAEIQRSGLQVTPFITNPRAVKKCTRYIDCDLNRVFDPDNLGRKVMEDIPYEVRKAQEINNLFGPKGSDVAYDLIFDLHNTTSNMGGTLILENSGNDFIIQMFHYIKNALAPESCPVFLIEHPNLKYATTRSIAKHPVGVEVGPQPQGVLRADILDKMRKIIKHGLDFVRIFNEGEEFPPCTIEVYRIIEKVDYPRNKNDEIIAIIHPCLQDQDWQPLNKGDPVFLTCDGETIAYEGDSTVYPTFVNEAAYYEKKQAFVKTVKVKLTAKGLRSSSS</sequence>
<keyword evidence="4" id="KW-0963">Cytoplasm</keyword>
<feature type="active site" description="Proton donor/acceptor" evidence="12">
    <location>
        <position position="193"/>
    </location>
</feature>
<feature type="binding site" evidence="13">
    <location>
        <position position="78"/>
    </location>
    <ligand>
        <name>N-acetyl-L-aspartate</name>
        <dbReference type="ChEBI" id="CHEBI:16953"/>
    </ligand>
</feature>
<dbReference type="eggNOG" id="ENOG502QRAK">
    <property type="taxonomic scope" value="Eukaryota"/>
</dbReference>
<evidence type="ECO:0000256" key="1">
    <source>
        <dbReference type="ARBA" id="ARBA00004123"/>
    </source>
</evidence>
<reference evidence="17 18" key="1">
    <citation type="journal article" date="2012" name="Genome Biol.">
        <title>Sequencing three crocodilian genomes to illuminate the evolution of archosaurs and amniotes.</title>
        <authorList>
            <person name="St John J.A."/>
            <person name="Braun E.L."/>
            <person name="Isberg S.R."/>
            <person name="Miles L.G."/>
            <person name="Chong A.Y."/>
            <person name="Gongora J."/>
            <person name="Dalzell P."/>
            <person name="Moran C."/>
            <person name="Bed'hom B."/>
            <person name="Abzhanov A."/>
            <person name="Burgess S.C."/>
            <person name="Cooksey A.M."/>
            <person name="Castoe T.A."/>
            <person name="Crawford N.G."/>
            <person name="Densmore L.D."/>
            <person name="Drew J.C."/>
            <person name="Edwards S.V."/>
            <person name="Faircloth B.C."/>
            <person name="Fujita M.K."/>
            <person name="Greenwold M.J."/>
            <person name="Hoffmann F.G."/>
            <person name="Howard J.M."/>
            <person name="Iguchi T."/>
            <person name="Janes D.E."/>
            <person name="Khan S.Y."/>
            <person name="Kohno S."/>
            <person name="de Koning A.J."/>
            <person name="Lance S.L."/>
            <person name="McCarthy F.M."/>
            <person name="McCormack J.E."/>
            <person name="Merchant M.E."/>
            <person name="Peterson D.G."/>
            <person name="Pollock D.D."/>
            <person name="Pourmand N."/>
            <person name="Raney B.J."/>
            <person name="Roessler K.A."/>
            <person name="Sanford J.R."/>
            <person name="Sawyer R.H."/>
            <person name="Schmidt C.J."/>
            <person name="Triplett E.W."/>
            <person name="Tuberville T.D."/>
            <person name="Venegas-Anaya M."/>
            <person name="Howard J.T."/>
            <person name="Jarvis E.D."/>
            <person name="Guillette L.J.Jr."/>
            <person name="Glenn T.C."/>
            <person name="Green R.E."/>
            <person name="Ray D.A."/>
        </authorList>
    </citation>
    <scope>NUCLEOTIDE SEQUENCE [LARGE SCALE GENOMIC DNA]</scope>
    <source>
        <strain evidence="17">KSC_2009_1</strain>
    </source>
</reference>
<accession>A0A151NAC1</accession>
<dbReference type="CDD" id="cd06909">
    <property type="entry name" value="M14_ASPA"/>
    <property type="match status" value="1"/>
</dbReference>
<feature type="binding site" evidence="14">
    <location>
        <position position="39"/>
    </location>
    <ligand>
        <name>Zn(2+)</name>
        <dbReference type="ChEBI" id="CHEBI:29105"/>
    </ligand>
</feature>
<dbReference type="CTD" id="443"/>
<dbReference type="EC" id="3.5.1.15" evidence="9"/>
<feature type="binding site" evidence="13">
    <location>
        <position position="303"/>
    </location>
    <ligand>
        <name>N-acetyl-L-aspartate</name>
        <dbReference type="ChEBI" id="CHEBI:16953"/>
    </ligand>
</feature>
<evidence type="ECO:0000256" key="12">
    <source>
        <dbReference type="PIRSR" id="PIRSR018001-1"/>
    </source>
</evidence>